<feature type="region of interest" description="Disordered" evidence="2">
    <location>
        <begin position="1390"/>
        <end position="1583"/>
    </location>
</feature>
<feature type="domain" description="C2H2-type" evidence="3">
    <location>
        <begin position="80"/>
        <end position="107"/>
    </location>
</feature>
<keyword evidence="1" id="KW-0862">Zinc</keyword>
<dbReference type="SUPFAM" id="SSF141571">
    <property type="entry name" value="Pentapeptide repeat-like"/>
    <property type="match status" value="1"/>
</dbReference>
<feature type="compositionally biased region" description="Low complexity" evidence="2">
    <location>
        <begin position="1505"/>
        <end position="1583"/>
    </location>
</feature>
<dbReference type="Gene3D" id="3.90.70.10">
    <property type="entry name" value="Cysteine proteinases"/>
    <property type="match status" value="1"/>
</dbReference>
<feature type="compositionally biased region" description="Low complexity" evidence="2">
    <location>
        <begin position="332"/>
        <end position="360"/>
    </location>
</feature>
<dbReference type="PANTHER" id="PTHR17609">
    <property type="entry name" value="HMG DOMAIN-CONTAINING PROTEIN 3"/>
    <property type="match status" value="1"/>
</dbReference>
<dbReference type="GO" id="GO:0016579">
    <property type="term" value="P:protein deubiquitination"/>
    <property type="evidence" value="ECO:0007669"/>
    <property type="project" value="InterPro"/>
</dbReference>
<feature type="region of interest" description="Disordered" evidence="2">
    <location>
        <begin position="100"/>
        <end position="360"/>
    </location>
</feature>
<evidence type="ECO:0000256" key="1">
    <source>
        <dbReference type="PROSITE-ProRule" id="PRU00042"/>
    </source>
</evidence>
<dbReference type="GO" id="GO:0008270">
    <property type="term" value="F:zinc ion binding"/>
    <property type="evidence" value="ECO:0007669"/>
    <property type="project" value="UniProtKB-KW"/>
</dbReference>
<dbReference type="Pfam" id="PF18717">
    <property type="entry name" value="CxC4"/>
    <property type="match status" value="1"/>
</dbReference>
<dbReference type="SUPFAM" id="SSF54001">
    <property type="entry name" value="Cysteine proteinases"/>
    <property type="match status" value="1"/>
</dbReference>
<organism>
    <name type="scientific">Branchiostoma floridae</name>
    <name type="common">Florida lancelet</name>
    <name type="synonym">Amphioxus</name>
    <dbReference type="NCBI Taxonomy" id="7739"/>
    <lineage>
        <taxon>Eukaryota</taxon>
        <taxon>Metazoa</taxon>
        <taxon>Chordata</taxon>
        <taxon>Cephalochordata</taxon>
        <taxon>Leptocardii</taxon>
        <taxon>Amphioxiformes</taxon>
        <taxon>Branchiostomatidae</taxon>
        <taxon>Branchiostoma</taxon>
    </lineage>
</organism>
<accession>C3XYA4</accession>
<feature type="compositionally biased region" description="Low complexity" evidence="2">
    <location>
        <begin position="116"/>
        <end position="146"/>
    </location>
</feature>
<evidence type="ECO:0000313" key="4">
    <source>
        <dbReference type="EMBL" id="EEN66789.1"/>
    </source>
</evidence>
<dbReference type="PANTHER" id="PTHR17609:SF3">
    <property type="entry name" value="SAP DOMAIN-CONTAINING PROTEIN"/>
    <property type="match status" value="1"/>
</dbReference>
<dbReference type="GO" id="GO:0004843">
    <property type="term" value="F:cysteine-type deubiquitinase activity"/>
    <property type="evidence" value="ECO:0007669"/>
    <property type="project" value="InterPro"/>
</dbReference>
<dbReference type="InterPro" id="IPR013087">
    <property type="entry name" value="Znf_C2H2_type"/>
</dbReference>
<dbReference type="InterPro" id="IPR039598">
    <property type="entry name" value="HMGXB3"/>
</dbReference>
<dbReference type="InterPro" id="IPR040648">
    <property type="entry name" value="HMGXB3_CxC4"/>
</dbReference>
<keyword evidence="1" id="KW-0863">Zinc-finger</keyword>
<proteinExistence type="predicted"/>
<evidence type="ECO:0000259" key="3">
    <source>
        <dbReference type="PROSITE" id="PS50157"/>
    </source>
</evidence>
<evidence type="ECO:0000256" key="2">
    <source>
        <dbReference type="SAM" id="MobiDB-lite"/>
    </source>
</evidence>
<dbReference type="EMBL" id="GG666473">
    <property type="protein sequence ID" value="EEN66789.1"/>
    <property type="molecule type" value="Genomic_DNA"/>
</dbReference>
<dbReference type="InterPro" id="IPR001394">
    <property type="entry name" value="Peptidase_C19_UCH"/>
</dbReference>
<dbReference type="PROSITE" id="PS00028">
    <property type="entry name" value="ZINC_FINGER_C2H2_1"/>
    <property type="match status" value="1"/>
</dbReference>
<dbReference type="Gene3D" id="2.160.20.80">
    <property type="entry name" value="E3 ubiquitin-protein ligase SopA"/>
    <property type="match status" value="1"/>
</dbReference>
<dbReference type="SMART" id="SM00355">
    <property type="entry name" value="ZnF_C2H2"/>
    <property type="match status" value="3"/>
</dbReference>
<protein>
    <recommendedName>
        <fullName evidence="3">C2H2-type domain-containing protein</fullName>
    </recommendedName>
</protein>
<feature type="compositionally biased region" description="Low complexity" evidence="2">
    <location>
        <begin position="154"/>
        <end position="262"/>
    </location>
</feature>
<feature type="compositionally biased region" description="Low complexity" evidence="2">
    <location>
        <begin position="1394"/>
        <end position="1443"/>
    </location>
</feature>
<dbReference type="InParanoid" id="C3XYA4"/>
<dbReference type="InterPro" id="IPR038765">
    <property type="entry name" value="Papain-like_cys_pep_sf"/>
</dbReference>
<reference evidence="4" key="1">
    <citation type="journal article" date="2008" name="Nature">
        <title>The amphioxus genome and the evolution of the chordate karyotype.</title>
        <authorList>
            <consortium name="US DOE Joint Genome Institute (JGI-PGF)"/>
            <person name="Putnam N.H."/>
            <person name="Butts T."/>
            <person name="Ferrier D.E.K."/>
            <person name="Furlong R.F."/>
            <person name="Hellsten U."/>
            <person name="Kawashima T."/>
            <person name="Robinson-Rechavi M."/>
            <person name="Shoguchi E."/>
            <person name="Terry A."/>
            <person name="Yu J.-K."/>
            <person name="Benito-Gutierrez E.L."/>
            <person name="Dubchak I."/>
            <person name="Garcia-Fernandez J."/>
            <person name="Gibson-Brown J.J."/>
            <person name="Grigoriev I.V."/>
            <person name="Horton A.C."/>
            <person name="de Jong P.J."/>
            <person name="Jurka J."/>
            <person name="Kapitonov V.V."/>
            <person name="Kohara Y."/>
            <person name="Kuroki Y."/>
            <person name="Lindquist E."/>
            <person name="Lucas S."/>
            <person name="Osoegawa K."/>
            <person name="Pennacchio L.A."/>
            <person name="Salamov A.A."/>
            <person name="Satou Y."/>
            <person name="Sauka-Spengler T."/>
            <person name="Schmutz J."/>
            <person name="Shin-I T."/>
            <person name="Toyoda A."/>
            <person name="Bronner-Fraser M."/>
            <person name="Fujiyama A."/>
            <person name="Holland L.Z."/>
            <person name="Holland P.W.H."/>
            <person name="Satoh N."/>
            <person name="Rokhsar D.S."/>
        </authorList>
    </citation>
    <scope>NUCLEOTIDE SEQUENCE [LARGE SCALE GENOMIC DNA]</scope>
    <source>
        <strain evidence="4">S238N-H82</strain>
        <tissue evidence="4">Testes</tissue>
    </source>
</reference>
<gene>
    <name evidence="4" type="ORF">BRAFLDRAFT_91571</name>
</gene>
<name>C3XYA4_BRAFL</name>
<keyword evidence="1" id="KW-0479">Metal-binding</keyword>
<sequence length="1732" mass="190604">MASHVSWVTGLGELARAGSRLPAPCPLCPASRFKPAVNKLKYMRHVKTHVRDAVQCRGRLVCSCFLPCIHEDSNRLRGHYHCPICTGIVRRKDRFEKHLKNHTKESTSSQSCVEPESSQSRVESASSQSRVESASSQSRVASASSQPHVEPEYSQSRVESASSQSRVEPESSQSRVESASSQPHVEPESSQSRVESASSQSRVEPESSQSRVESASSQPHVEPESSQSRVESASSQSRVESESSQSRVESASSQSRVESASSQPHVEPESSQSRVESASSQSRVESASSQSHVEPESSQSRVESASSQSRVESASSQSRVESASSQPHVEPESAQSRVVSASSQSRVESESSQSCVESASFQSHVESASTRVQKSGGLVKCKLCHVEMLKKSIRRHMTNKHNDHFTDISEKRHHQCISVDPKLGLYMVSKSISGPTYPLHVRLHLSGPNQQVKCEQEGCNDILNAVSRGGDVSFQCTHLLSVPYAEAAPSEVELNEEHLPMTGMTQERQAECVDLQSKAALAGAPLVVPWQPPGAHDTVFLSVYDGGHHHWAKLGRAVVALSGNILNCTCCKIKRGCIHKGISKWWSIQHRGSSAPESDHLVDTCNDTDTTEYTASMIRTMTSYLRTKTIPKNIKYLDTVGHELLNPTIHPKEEVCTLCENTPKLQEELATSKAKIVGLQHISTDIEVFVRKCPQCHHVFRYQEYEDGLLNYNNKTFLTLQLCFWLRAGVKNHTAVGRMTSCLEDTLDTTLPRQDILNAYLLFEVLSGHQYEYYCIRCGHHPPVLIMDLDRKVAFHMTASSLDSTDGCTDEVDLASFWDKVESEIVARGLLSRDQENPFKVEPTFQFWAPWIGPYTRGPACLNTEYLKKHPESLEDLQVDDCNTDLTEERLIDLLCEGKLCKATNVSHLGNKIDCIQRLQNKLQNPTVFNKVLSKIWGASGGLLVAACPHRVVYAAKFLLRGESPRDFVDILLSMQWQPTVTIADMPQIIAAHGNGRCPGMFQPHGGRLAEPTPQNIELVTSGNFRKELPCLEVGKATVTVTTSETTGAHPATGSTDKYCLFDWLHQNNSSQERELLRQASLVPQMRGWLDTQSAEQLFSSIGRSRYFLDQLQPQNHIFVVRLTWHLQNTAVNKEFATSIGKKYSKLLVNVGVDGKVTATTKARKDSMSWTELDTDPKGFSNPTKVRCYVNATIQCLIASGIGEYMCAQNFPNDSFLQWLGNFIRSHSQLVRSEVVDTTELIAQVRSQFSQLRCPTQQDAAEFFELLMNKMPAAGYAITNTRPIGRRQIDGRRVQIEEELEIQRQRYRLVAILEGGVSVTHLVPNTSHKGQINKSQGIQSRKRKIIQSTGLEKLLPRQKVTRATMPDGMVKYYIQLQPRIVTKMTADATSTDVPTADATSTDVPTADATTTDVPTADATSTDVPTADATTTDVPTADATSTDVPTADATSTDVPTADATSTDVPTADATSTDVPTADATSTDVPTADATSTDVPTADATSTDVPTADATSTDVPTADATTTDVPTADATTTDLTTADATTTDVPTADATTTDVPTADATTTDLTTADATTTDVPTADATTTAETTELQRRIEARKSFTPDLLFGPCTELELKRYFTAVKPYLEKLAGGQFPENERHCVFYGRDEAGLSTRRNLKYMHHTGAFDEDQVTVIQQCLIKDKEIPIKNLSDSQKSEYKVMVLLPEAMAAIYQKRKGVATLKEARHLVWKAGFREDL</sequence>
<feature type="compositionally biased region" description="Polar residues" evidence="2">
    <location>
        <begin position="1447"/>
        <end position="1503"/>
    </location>
</feature>
<dbReference type="PROSITE" id="PS50157">
    <property type="entry name" value="ZINC_FINGER_C2H2_2"/>
    <property type="match status" value="1"/>
</dbReference>
<dbReference type="Pfam" id="PF00443">
    <property type="entry name" value="UCH"/>
    <property type="match status" value="1"/>
</dbReference>
<dbReference type="eggNOG" id="ENOG502RAUN">
    <property type="taxonomic scope" value="Eukaryota"/>
</dbReference>
<feature type="compositionally biased region" description="Low complexity" evidence="2">
    <location>
        <begin position="269"/>
        <end position="325"/>
    </location>
</feature>